<dbReference type="PANTHER" id="PTHR43797:SF2">
    <property type="entry name" value="HOMOCYSTEINE_CYSTEINE SYNTHASE"/>
    <property type="match status" value="1"/>
</dbReference>
<sequence length="413" mass="45558">MAKKQGYTTSSVHTPFVKDDAYSALHMPIYDGVAYEFESSLEMEKVFTGQKVAHVYSRTSNPTVGYFEEKLKRISGAKNAMSFSSGMAAITTTLLSIVPPGGNIVSSNQLFGHTYAFLKSTIQRWNIQVKFVDMNNLAQVAAAIDKQTGLLFFETITNPQLEIFDIEALAALAHSNNIPLVADSTLTPPYVFNSLDAGVDVEVISTTKFISGGAAAVGGAILDNGSFDWSNSLALKEWDTNFPGNALMARIRKEMFRHLGGSMTAHTAHFLILGLDTLALRVDRCVENCMALGKYFEQHTKVVAVNYPGLKSSVGYARSKKYFSGKPGAVMTIDLKTKESCYQFMDGLKMVRRATNLNDNKTLIIHPSSTIYAEFSDTDRENMALRDTMLRLSVGIEDVQDLIEDFKQAFYIV</sequence>
<dbReference type="SUPFAM" id="SSF53383">
    <property type="entry name" value="PLP-dependent transferases"/>
    <property type="match status" value="1"/>
</dbReference>
<accession>A0A521EQF0</accession>
<dbReference type="GO" id="GO:0005737">
    <property type="term" value="C:cytoplasm"/>
    <property type="evidence" value="ECO:0007669"/>
    <property type="project" value="TreeGrafter"/>
</dbReference>
<evidence type="ECO:0000256" key="4">
    <source>
        <dbReference type="ARBA" id="ARBA00022898"/>
    </source>
</evidence>
<dbReference type="Gene3D" id="3.40.640.10">
    <property type="entry name" value="Type I PLP-dependent aspartate aminotransferase-like (Major domain)"/>
    <property type="match status" value="1"/>
</dbReference>
<dbReference type="InterPro" id="IPR015422">
    <property type="entry name" value="PyrdxlP-dep_Trfase_small"/>
</dbReference>
<dbReference type="GO" id="GO:0019346">
    <property type="term" value="P:transsulfuration"/>
    <property type="evidence" value="ECO:0007669"/>
    <property type="project" value="InterPro"/>
</dbReference>
<dbReference type="GO" id="GO:0071269">
    <property type="term" value="P:L-homocysteine biosynthetic process"/>
    <property type="evidence" value="ECO:0007669"/>
    <property type="project" value="TreeGrafter"/>
</dbReference>
<keyword evidence="8" id="KW-1185">Reference proteome</keyword>
<gene>
    <name evidence="7" type="ORF">SAMN06265379_110106</name>
</gene>
<dbReference type="GO" id="GO:0006535">
    <property type="term" value="P:cysteine biosynthetic process from serine"/>
    <property type="evidence" value="ECO:0007669"/>
    <property type="project" value="TreeGrafter"/>
</dbReference>
<dbReference type="RefSeq" id="WP_142534414.1">
    <property type="nucleotide sequence ID" value="NZ_FXTB01000010.1"/>
</dbReference>
<dbReference type="GO" id="GO:0016829">
    <property type="term" value="F:lyase activity"/>
    <property type="evidence" value="ECO:0007669"/>
    <property type="project" value="UniProtKB-KW"/>
</dbReference>
<organism evidence="7 8">
    <name type="scientific">Saccharicrinis carchari</name>
    <dbReference type="NCBI Taxonomy" id="1168039"/>
    <lineage>
        <taxon>Bacteria</taxon>
        <taxon>Pseudomonadati</taxon>
        <taxon>Bacteroidota</taxon>
        <taxon>Bacteroidia</taxon>
        <taxon>Marinilabiliales</taxon>
        <taxon>Marinilabiliaceae</taxon>
        <taxon>Saccharicrinis</taxon>
    </lineage>
</organism>
<comment type="similarity">
    <text evidence="2 6">Belongs to the trans-sulfuration enzymes family.</text>
</comment>
<dbReference type="PIRSF" id="PIRSF001434">
    <property type="entry name" value="CGS"/>
    <property type="match status" value="1"/>
</dbReference>
<dbReference type="InterPro" id="IPR015421">
    <property type="entry name" value="PyrdxlP-dep_Trfase_major"/>
</dbReference>
<evidence type="ECO:0000313" key="7">
    <source>
        <dbReference type="EMBL" id="SMO86156.1"/>
    </source>
</evidence>
<dbReference type="InterPro" id="IPR000277">
    <property type="entry name" value="Cys/Met-Metab_PyrdxlP-dep_enz"/>
</dbReference>
<keyword evidence="3" id="KW-0808">Transferase</keyword>
<feature type="modified residue" description="N6-(pyridoxal phosphate)lysine" evidence="5">
    <location>
        <position position="208"/>
    </location>
</feature>
<dbReference type="EMBL" id="FXTB01000010">
    <property type="protein sequence ID" value="SMO86156.1"/>
    <property type="molecule type" value="Genomic_DNA"/>
</dbReference>
<dbReference type="InterPro" id="IPR006235">
    <property type="entry name" value="OAc-hSer/O-AcSer_sulfhydrylase"/>
</dbReference>
<dbReference type="GO" id="GO:0004124">
    <property type="term" value="F:cysteine synthase activity"/>
    <property type="evidence" value="ECO:0007669"/>
    <property type="project" value="TreeGrafter"/>
</dbReference>
<dbReference type="AlphaFoldDB" id="A0A521EQF0"/>
<proteinExistence type="inferred from homology"/>
<evidence type="ECO:0000256" key="5">
    <source>
        <dbReference type="PIRSR" id="PIRSR001434-2"/>
    </source>
</evidence>
<evidence type="ECO:0000256" key="3">
    <source>
        <dbReference type="ARBA" id="ARBA00022679"/>
    </source>
</evidence>
<keyword evidence="7" id="KW-0456">Lyase</keyword>
<evidence type="ECO:0000256" key="1">
    <source>
        <dbReference type="ARBA" id="ARBA00001933"/>
    </source>
</evidence>
<protein>
    <submittedName>
        <fullName evidence="7">O-acetylhomoserine (Thiol)-lyase</fullName>
    </submittedName>
</protein>
<dbReference type="FunFam" id="3.40.640.10:FF:000046">
    <property type="entry name" value="Cystathionine gamma-lyase"/>
    <property type="match status" value="1"/>
</dbReference>
<evidence type="ECO:0000256" key="6">
    <source>
        <dbReference type="RuleBase" id="RU362118"/>
    </source>
</evidence>
<evidence type="ECO:0000313" key="8">
    <source>
        <dbReference type="Proteomes" id="UP000319040"/>
    </source>
</evidence>
<dbReference type="Proteomes" id="UP000319040">
    <property type="component" value="Unassembled WGS sequence"/>
</dbReference>
<name>A0A521EQF0_SACCC</name>
<reference evidence="7 8" key="1">
    <citation type="submission" date="2017-05" db="EMBL/GenBank/DDBJ databases">
        <authorList>
            <person name="Varghese N."/>
            <person name="Submissions S."/>
        </authorList>
    </citation>
    <scope>NUCLEOTIDE SEQUENCE [LARGE SCALE GENOMIC DNA]</scope>
    <source>
        <strain evidence="7 8">DSM 27040</strain>
    </source>
</reference>
<dbReference type="PANTHER" id="PTHR43797">
    <property type="entry name" value="HOMOCYSTEINE/CYSTEINE SYNTHASE"/>
    <property type="match status" value="1"/>
</dbReference>
<dbReference type="OrthoDB" id="9803729at2"/>
<dbReference type="Pfam" id="PF01053">
    <property type="entry name" value="Cys_Met_Meta_PP"/>
    <property type="match status" value="1"/>
</dbReference>
<evidence type="ECO:0000256" key="2">
    <source>
        <dbReference type="ARBA" id="ARBA00009077"/>
    </source>
</evidence>
<dbReference type="Gene3D" id="3.90.1150.10">
    <property type="entry name" value="Aspartate Aminotransferase, domain 1"/>
    <property type="match status" value="1"/>
</dbReference>
<dbReference type="GO" id="GO:0030170">
    <property type="term" value="F:pyridoxal phosphate binding"/>
    <property type="evidence" value="ECO:0007669"/>
    <property type="project" value="InterPro"/>
</dbReference>
<dbReference type="GO" id="GO:0003961">
    <property type="term" value="F:O-acetylhomoserine aminocarboxypropyltransferase activity"/>
    <property type="evidence" value="ECO:0007669"/>
    <property type="project" value="TreeGrafter"/>
</dbReference>
<comment type="cofactor">
    <cofactor evidence="1 6">
        <name>pyridoxal 5'-phosphate</name>
        <dbReference type="ChEBI" id="CHEBI:597326"/>
    </cofactor>
</comment>
<keyword evidence="4 5" id="KW-0663">Pyridoxal phosphate</keyword>
<dbReference type="InterPro" id="IPR015424">
    <property type="entry name" value="PyrdxlP-dep_Trfase"/>
</dbReference>